<evidence type="ECO:0000313" key="3">
    <source>
        <dbReference type="RefSeq" id="XP_025412157.1"/>
    </source>
</evidence>
<keyword evidence="2" id="KW-1185">Reference proteome</keyword>
<feature type="domain" description="CULT" evidence="1">
    <location>
        <begin position="364"/>
        <end position="474"/>
    </location>
</feature>
<dbReference type="InterPro" id="IPR034750">
    <property type="entry name" value="CULT"/>
</dbReference>
<evidence type="ECO:0000313" key="2">
    <source>
        <dbReference type="Proteomes" id="UP000694846"/>
    </source>
</evidence>
<protein>
    <submittedName>
        <fullName evidence="3">Protein cereblon-like</fullName>
    </submittedName>
</protein>
<dbReference type="AlphaFoldDB" id="A0A8B8FNA2"/>
<dbReference type="SUPFAM" id="SSF88697">
    <property type="entry name" value="PUA domain-like"/>
    <property type="match status" value="1"/>
</dbReference>
<proteinExistence type="predicted"/>
<dbReference type="RefSeq" id="XP_025412157.1">
    <property type="nucleotide sequence ID" value="XM_025556372.1"/>
</dbReference>
<dbReference type="InterPro" id="IPR015947">
    <property type="entry name" value="PUA-like_sf"/>
</dbReference>
<dbReference type="Proteomes" id="UP000694846">
    <property type="component" value="Unplaced"/>
</dbReference>
<dbReference type="GeneID" id="112684725"/>
<accession>A0A8B8FNA2</accession>
<gene>
    <name evidence="3" type="primary">LOC112684725</name>
</gene>
<organism evidence="2 3">
    <name type="scientific">Sipha flava</name>
    <name type="common">yellow sugarcane aphid</name>
    <dbReference type="NCBI Taxonomy" id="143950"/>
    <lineage>
        <taxon>Eukaryota</taxon>
        <taxon>Metazoa</taxon>
        <taxon>Ecdysozoa</taxon>
        <taxon>Arthropoda</taxon>
        <taxon>Hexapoda</taxon>
        <taxon>Insecta</taxon>
        <taxon>Pterygota</taxon>
        <taxon>Neoptera</taxon>
        <taxon>Paraneoptera</taxon>
        <taxon>Hemiptera</taxon>
        <taxon>Sternorrhyncha</taxon>
        <taxon>Aphidomorpha</taxon>
        <taxon>Aphidoidea</taxon>
        <taxon>Aphididae</taxon>
        <taxon>Sipha</taxon>
    </lineage>
</organism>
<dbReference type="OrthoDB" id="267517at2759"/>
<dbReference type="Gene3D" id="2.170.150.20">
    <property type="entry name" value="Peptide methionine sulfoxide reductase"/>
    <property type="match status" value="1"/>
</dbReference>
<dbReference type="Gene3D" id="2.30.130.40">
    <property type="entry name" value="LON domain-like"/>
    <property type="match status" value="1"/>
</dbReference>
<dbReference type="PROSITE" id="PS51788">
    <property type="entry name" value="CULT"/>
    <property type="match status" value="1"/>
</dbReference>
<evidence type="ECO:0000259" key="1">
    <source>
        <dbReference type="PROSITE" id="PS51788"/>
    </source>
</evidence>
<reference evidence="3" key="1">
    <citation type="submission" date="2025-08" db="UniProtKB">
        <authorList>
            <consortium name="RefSeq"/>
        </authorList>
    </citation>
    <scope>IDENTIFICATION</scope>
    <source>
        <tissue evidence="3">Whole body</tissue>
    </source>
</reference>
<sequence length="474" mass="54895">MPSSSSDEKEMFTYYLFKKLVGRKMQEKIIEGNFGFILIFKEITSVDFLFRLENFRKPTDDHDVLIQLNDNDSDLNDDVVIIPRFEQPQGGFNPPHYLSLLIPFEEDVTHYNQHLTSLHMYLGELDQINTIRSLTVNSIQKIPVLFLKLHLVPGQIFPIIAYSEIKQKFFRYVLTRKKFRFGVSYQLNTDEQSTFGTIAVIFEYNRDSLQEYSLPYSAKAMGHQRFKILSATTFPGCENDNSIMIATVKILQDITLSTHPHLKVCLNPRNHNQSSAYKKNMWQSPWPNWVYHQFDAYHLASFLTKKIQTLFKKIKLSSDPCVLSFQVMRLGIFSPKQINLLLGIESLIIKLQWELNYLNENQPMNNFKCATNGCEVTFCNTNSVFLMSIDGPQGIFSTPFGEFHSIITVTSLDITLELTKVEFITNTCRWFYGYRGLKIICPMCLNHFGWHFVSLSDSRSGFYAISLNAIKTIL</sequence>
<name>A0A8B8FNA2_9HEMI</name>
<dbReference type="InterPro" id="IPR046336">
    <property type="entry name" value="Lon_prtase_N_sf"/>
</dbReference>